<sequence>MSDDYVELSGASGSKLTLFAVDCRAPMFEGEKSPYELSMDVVWKAMSAIAMSENEKHLVSLVFFNVQKDPDNFDVALDITTASPEVVNKVRSWVDPDKKDLKNCSAECHYGNLCFHFLKEIVYGNSGKFQKSRCAIHVFSVRADPFQEGDEDMMKTSICYEWRQRPVDATKQLGMRHTRNPALTETVQLGRLVDTNDGLQTRHRDQDHYDWCLKSDILVWKASSQTFYVNGPVGIQGDSKKDWSDSSGSRARQKSPIPRIETDRSFLATELEMIPSVWPVSGEPELSAHSFFDSPCRNRTTASQIGLTKYRFQTRVECISKDLRGTGCSLHVHFLPNGAKELPHDNWKKWIGPDSSAEADEALNELVNMHEFVMKDSSRRAISSVDFKLHDNFSISLGVFSLYRTQPTPRKYNLDAATSEPVTSKRHYVTKEGGEEVSQAEVQQELQVGGDKIEFVEKQMESFRRVDDKGIVLLGFKPLFTFRLSHCFQGSFFLFPLDKKISGSSTVYKALLDECLERQKYALVRCTLAANAETRLAALYPVSDEEDDNGGFHLIPLELLEDERILEKAEKDLEKTRCEPDVYLVERASAYIAANTKPYNPASIVNPALEWWYQCFEGLALDLKNVPGHEKLKDSTKAYYETDVQDIQTMKAADVCQEFYNEFGFEAPKKKTTFMTEFEGEDQDGVFEGTIEKLRALTDIEKGLKSEDMAPIAKVLRVKPKGVSRTKKDYAVVFKEFLDKNADL</sequence>
<dbReference type="GO" id="GO:0006310">
    <property type="term" value="P:DNA recombination"/>
    <property type="evidence" value="ECO:0007669"/>
    <property type="project" value="UniProtKB-KW"/>
</dbReference>
<dbReference type="InterPro" id="IPR006164">
    <property type="entry name" value="DNA_bd_Ku70/Ku80"/>
</dbReference>
<dbReference type="PANTHER" id="PTHR12604:SF2">
    <property type="entry name" value="X-RAY REPAIR CROSS-COMPLEMENTING PROTEIN 6"/>
    <property type="match status" value="1"/>
</dbReference>
<keyword evidence="3" id="KW-0547">Nucleotide-binding</keyword>
<reference evidence="14 15" key="1">
    <citation type="journal article" date="2015" name="Genome Biol.">
        <title>Comparative genomics of Steinernema reveals deeply conserved gene regulatory networks.</title>
        <authorList>
            <person name="Dillman A.R."/>
            <person name="Macchietto M."/>
            <person name="Porter C.F."/>
            <person name="Rogers A."/>
            <person name="Williams B."/>
            <person name="Antoshechkin I."/>
            <person name="Lee M.M."/>
            <person name="Goodwin Z."/>
            <person name="Lu X."/>
            <person name="Lewis E.E."/>
            <person name="Goodrich-Blair H."/>
            <person name="Stock S.P."/>
            <person name="Adams B.J."/>
            <person name="Sternberg P.W."/>
            <person name="Mortazavi A."/>
        </authorList>
    </citation>
    <scope>NUCLEOTIDE SEQUENCE [LARGE SCALE GENOMIC DNA]</scope>
    <source>
        <strain evidence="14 15">ALL</strain>
    </source>
</reference>
<organism evidence="14 15">
    <name type="scientific">Steinernema carpocapsae</name>
    <name type="common">Entomopathogenic nematode</name>
    <dbReference type="NCBI Taxonomy" id="34508"/>
    <lineage>
        <taxon>Eukaryota</taxon>
        <taxon>Metazoa</taxon>
        <taxon>Ecdysozoa</taxon>
        <taxon>Nematoda</taxon>
        <taxon>Chromadorea</taxon>
        <taxon>Rhabditida</taxon>
        <taxon>Tylenchina</taxon>
        <taxon>Panagrolaimomorpha</taxon>
        <taxon>Strongyloidoidea</taxon>
        <taxon>Steinernematidae</taxon>
        <taxon>Steinernema</taxon>
    </lineage>
</organism>
<dbReference type="Pfam" id="PF02735">
    <property type="entry name" value="Ku"/>
    <property type="match status" value="1"/>
</dbReference>
<keyword evidence="7" id="KW-0067">ATP-binding</keyword>
<dbReference type="GO" id="GO:0003690">
    <property type="term" value="F:double-stranded DNA binding"/>
    <property type="evidence" value="ECO:0007669"/>
    <property type="project" value="TreeGrafter"/>
</dbReference>
<feature type="domain" description="Ku" evidence="13">
    <location>
        <begin position="434"/>
        <end position="574"/>
    </location>
</feature>
<dbReference type="Gene3D" id="1.10.1600.10">
    <property type="match status" value="1"/>
</dbReference>
<dbReference type="PIRSF" id="PIRSF003033">
    <property type="entry name" value="Ku70"/>
    <property type="match status" value="1"/>
</dbReference>
<keyword evidence="4" id="KW-0227">DNA damage</keyword>
<dbReference type="GO" id="GO:0003684">
    <property type="term" value="F:damaged DNA binding"/>
    <property type="evidence" value="ECO:0007669"/>
    <property type="project" value="InterPro"/>
</dbReference>
<dbReference type="GO" id="GO:0000723">
    <property type="term" value="P:telomere maintenance"/>
    <property type="evidence" value="ECO:0007669"/>
    <property type="project" value="InterPro"/>
</dbReference>
<dbReference type="GO" id="GO:0016787">
    <property type="term" value="F:hydrolase activity"/>
    <property type="evidence" value="ECO:0007669"/>
    <property type="project" value="UniProtKB-KW"/>
</dbReference>
<evidence type="ECO:0000256" key="12">
    <source>
        <dbReference type="SAM" id="MobiDB-lite"/>
    </source>
</evidence>
<dbReference type="Proteomes" id="UP000298663">
    <property type="component" value="Unassembled WGS sequence"/>
</dbReference>
<accession>A0A4U5NZ54</accession>
<evidence type="ECO:0000256" key="8">
    <source>
        <dbReference type="ARBA" id="ARBA00023125"/>
    </source>
</evidence>
<evidence type="ECO:0000256" key="5">
    <source>
        <dbReference type="ARBA" id="ARBA00022801"/>
    </source>
</evidence>
<dbReference type="GO" id="GO:0004386">
    <property type="term" value="F:helicase activity"/>
    <property type="evidence" value="ECO:0007669"/>
    <property type="project" value="UniProtKB-KW"/>
</dbReference>
<dbReference type="GO" id="GO:0006303">
    <property type="term" value="P:double-strand break repair via nonhomologous end joining"/>
    <property type="evidence" value="ECO:0007669"/>
    <property type="project" value="InterPro"/>
</dbReference>
<dbReference type="Gene3D" id="2.40.290.10">
    <property type="match status" value="1"/>
</dbReference>
<evidence type="ECO:0000259" key="13">
    <source>
        <dbReference type="SMART" id="SM00559"/>
    </source>
</evidence>
<evidence type="ECO:0000313" key="15">
    <source>
        <dbReference type="Proteomes" id="UP000298663"/>
    </source>
</evidence>
<feature type="region of interest" description="Disordered" evidence="12">
    <location>
        <begin position="238"/>
        <end position="259"/>
    </location>
</feature>
<dbReference type="SUPFAM" id="SSF100939">
    <property type="entry name" value="SPOC domain-like"/>
    <property type="match status" value="1"/>
</dbReference>
<dbReference type="GO" id="GO:0043564">
    <property type="term" value="C:Ku70:Ku80 complex"/>
    <property type="evidence" value="ECO:0007669"/>
    <property type="project" value="InterPro"/>
</dbReference>
<dbReference type="GO" id="GO:0042162">
    <property type="term" value="F:telomeric DNA binding"/>
    <property type="evidence" value="ECO:0007669"/>
    <property type="project" value="InterPro"/>
</dbReference>
<evidence type="ECO:0000256" key="9">
    <source>
        <dbReference type="ARBA" id="ARBA00023172"/>
    </source>
</evidence>
<dbReference type="PANTHER" id="PTHR12604">
    <property type="entry name" value="KU AUTOANTIGEN DNA HELICASE"/>
    <property type="match status" value="1"/>
</dbReference>
<comment type="caution">
    <text evidence="14">The sequence shown here is derived from an EMBL/GenBank/DDBJ whole genome shotgun (WGS) entry which is preliminary data.</text>
</comment>
<name>A0A4U5NZ54_STECR</name>
<proteinExistence type="inferred from homology"/>
<keyword evidence="10" id="KW-0234">DNA repair</keyword>
<evidence type="ECO:0000256" key="7">
    <source>
        <dbReference type="ARBA" id="ARBA00022840"/>
    </source>
</evidence>
<keyword evidence="6" id="KW-0347">Helicase</keyword>
<dbReference type="InterPro" id="IPR036465">
    <property type="entry name" value="vWFA_dom_sf"/>
</dbReference>
<dbReference type="OrthoDB" id="3249161at2759"/>
<keyword evidence="5" id="KW-0378">Hydrolase</keyword>
<keyword evidence="11" id="KW-0539">Nucleus</keyword>
<dbReference type="Gene3D" id="4.10.970.10">
    <property type="entry name" value="Ku70, bridge and pillars"/>
    <property type="match status" value="1"/>
</dbReference>
<dbReference type="GO" id="GO:0005524">
    <property type="term" value="F:ATP binding"/>
    <property type="evidence" value="ECO:0007669"/>
    <property type="project" value="UniProtKB-KW"/>
</dbReference>
<evidence type="ECO:0000313" key="14">
    <source>
        <dbReference type="EMBL" id="TKR88730.1"/>
    </source>
</evidence>
<dbReference type="STRING" id="34508.A0A4U5NZ54"/>
<dbReference type="Gene3D" id="3.40.50.410">
    <property type="entry name" value="von Willebrand factor, type A domain"/>
    <property type="match status" value="1"/>
</dbReference>
<dbReference type="SMART" id="SM00559">
    <property type="entry name" value="Ku78"/>
    <property type="match status" value="1"/>
</dbReference>
<comment type="similarity">
    <text evidence="2">Belongs to the ku70 family.</text>
</comment>
<gene>
    <name evidence="14" type="ORF">L596_012929</name>
</gene>
<comment type="subcellular location">
    <subcellularLocation>
        <location evidence="1">Nucleus</location>
    </subcellularLocation>
</comment>
<evidence type="ECO:0000256" key="11">
    <source>
        <dbReference type="ARBA" id="ARBA00023242"/>
    </source>
</evidence>
<dbReference type="InterPro" id="IPR006165">
    <property type="entry name" value="Ku70"/>
</dbReference>
<dbReference type="InterPro" id="IPR027388">
    <property type="entry name" value="Ku70_bridge/pillars_dom_sf"/>
</dbReference>
<dbReference type="EMBL" id="AZBU02000003">
    <property type="protein sequence ID" value="TKR88730.1"/>
    <property type="molecule type" value="Genomic_DNA"/>
</dbReference>
<evidence type="ECO:0000256" key="2">
    <source>
        <dbReference type="ARBA" id="ARBA00005240"/>
    </source>
</evidence>
<evidence type="ECO:0000256" key="6">
    <source>
        <dbReference type="ARBA" id="ARBA00022806"/>
    </source>
</evidence>
<evidence type="ECO:0000256" key="3">
    <source>
        <dbReference type="ARBA" id="ARBA00022741"/>
    </source>
</evidence>
<keyword evidence="9" id="KW-0233">DNA recombination</keyword>
<dbReference type="InterPro" id="IPR016194">
    <property type="entry name" value="SPOC-like_C_dom_sf"/>
</dbReference>
<protein>
    <recommendedName>
        <fullName evidence="13">Ku domain-containing protein</fullName>
    </recommendedName>
</protein>
<evidence type="ECO:0000256" key="4">
    <source>
        <dbReference type="ARBA" id="ARBA00022763"/>
    </source>
</evidence>
<reference evidence="14 15" key="2">
    <citation type="journal article" date="2019" name="G3 (Bethesda)">
        <title>Hybrid Assembly of the Genome of the Entomopathogenic Nematode Steinernema carpocapsae Identifies the X-Chromosome.</title>
        <authorList>
            <person name="Serra L."/>
            <person name="Macchietto M."/>
            <person name="Macias-Munoz A."/>
            <person name="McGill C.J."/>
            <person name="Rodriguez I.M."/>
            <person name="Rodriguez B."/>
            <person name="Murad R."/>
            <person name="Mortazavi A."/>
        </authorList>
    </citation>
    <scope>NUCLEOTIDE SEQUENCE [LARGE SCALE GENOMIC DNA]</scope>
    <source>
        <strain evidence="14 15">ALL</strain>
    </source>
</reference>
<dbReference type="AlphaFoldDB" id="A0A4U5NZ54"/>
<dbReference type="SUPFAM" id="SSF53300">
    <property type="entry name" value="vWA-like"/>
    <property type="match status" value="1"/>
</dbReference>
<evidence type="ECO:0000256" key="1">
    <source>
        <dbReference type="ARBA" id="ARBA00004123"/>
    </source>
</evidence>
<keyword evidence="15" id="KW-1185">Reference proteome</keyword>
<evidence type="ECO:0000256" key="10">
    <source>
        <dbReference type="ARBA" id="ARBA00023204"/>
    </source>
</evidence>
<keyword evidence="8" id="KW-0238">DNA-binding</keyword>